<name>D9PMK5_9ZZZZ</name>
<dbReference type="AlphaFoldDB" id="D9PMK5"/>
<reference evidence="1" key="2">
    <citation type="journal article" date="2011" name="Microb. Ecol.">
        <title>Taxonomic and Functional Metagenomic Profiling of the Microbial Community in the Anoxic Sediment of a Sub-saline Shallow Lake (Laguna de Carrizo, Central Spain).</title>
        <authorList>
            <person name="Ferrer M."/>
            <person name="Guazzaroni M.E."/>
            <person name="Richter M."/>
            <person name="Garcia-Salamanca A."/>
            <person name="Yarza P."/>
            <person name="Suarez-Suarez A."/>
            <person name="Solano J."/>
            <person name="Alcaide M."/>
            <person name="van Dillewijn P."/>
            <person name="Molina-Henares M.A."/>
            <person name="Lopez-Cortes N."/>
            <person name="Al-Ramahi Y."/>
            <person name="Guerrero C."/>
            <person name="Acosta A."/>
            <person name="de Eugenio L.I."/>
            <person name="Martinez V."/>
            <person name="Marques S."/>
            <person name="Rojo F."/>
            <person name="Santero E."/>
            <person name="Genilloud O."/>
            <person name="Perez-Perez J."/>
            <person name="Rossello-Mora R."/>
            <person name="Ramos J.L."/>
        </authorList>
    </citation>
    <scope>NUCLEOTIDE SEQUENCE</scope>
</reference>
<dbReference type="EMBL" id="ADZX01000846">
    <property type="protein sequence ID" value="EFK95211.1"/>
    <property type="molecule type" value="Genomic_DNA"/>
</dbReference>
<reference evidence="1" key="1">
    <citation type="submission" date="2010-07" db="EMBL/GenBank/DDBJ databases">
        <authorList>
            <consortium name="CONSOLIDER consortium CSD2007-00005"/>
            <person name="Guazzaroni M.-E."/>
            <person name="Richter M."/>
            <person name="Garcia-Salamanca A."/>
            <person name="Yarza P."/>
            <person name="Ferrer M."/>
        </authorList>
    </citation>
    <scope>NUCLEOTIDE SEQUENCE</scope>
</reference>
<comment type="caution">
    <text evidence="1">The sequence shown here is derived from an EMBL/GenBank/DDBJ whole genome shotgun (WGS) entry which is preliminary data.</text>
</comment>
<feature type="non-terminal residue" evidence="1">
    <location>
        <position position="87"/>
    </location>
</feature>
<sequence>MSKLLFPLFARAVRPLSERNIGGKIPFFKKAYGYVYRSLRPEGINLFNVNGFKIYAEGNSFVAQCLWIENAYERKTTRLFTEVAGKG</sequence>
<proteinExistence type="predicted"/>
<protein>
    <submittedName>
        <fullName evidence="1">Uncharacterized protein</fullName>
    </submittedName>
</protein>
<organism evidence="1">
    <name type="scientific">sediment metagenome</name>
    <dbReference type="NCBI Taxonomy" id="749907"/>
    <lineage>
        <taxon>unclassified sequences</taxon>
        <taxon>metagenomes</taxon>
        <taxon>ecological metagenomes</taxon>
    </lineage>
</organism>
<gene>
    <name evidence="1" type="ORF">LDC_2783</name>
</gene>
<evidence type="ECO:0000313" key="1">
    <source>
        <dbReference type="EMBL" id="EFK95211.1"/>
    </source>
</evidence>
<accession>D9PMK5</accession>